<dbReference type="InterPro" id="IPR028307">
    <property type="entry name" value="Lin-54_fam"/>
</dbReference>
<evidence type="ECO:0000256" key="2">
    <source>
        <dbReference type="ARBA" id="ARBA00007267"/>
    </source>
</evidence>
<dbReference type="Gene3D" id="1.20.1280.50">
    <property type="match status" value="1"/>
</dbReference>
<dbReference type="PANTHER" id="PTHR12446:SF34">
    <property type="entry name" value="PROTEIN LIN-54 HOMOLOG"/>
    <property type="match status" value="1"/>
</dbReference>
<evidence type="ECO:0000256" key="4">
    <source>
        <dbReference type="SAM" id="MobiDB-lite"/>
    </source>
</evidence>
<dbReference type="InterPro" id="IPR005172">
    <property type="entry name" value="CRC"/>
</dbReference>
<dbReference type="Pfam" id="PF12937">
    <property type="entry name" value="F-box-like"/>
    <property type="match status" value="1"/>
</dbReference>
<dbReference type="InterPro" id="IPR036047">
    <property type="entry name" value="F-box-like_dom_sf"/>
</dbReference>
<gene>
    <name evidence="6" type="ORF">Plil01_000493900</name>
</gene>
<dbReference type="SMART" id="SM01114">
    <property type="entry name" value="CXC"/>
    <property type="match status" value="2"/>
</dbReference>
<sequence length="648" mass="69703">MRTSSSSNVQRKLLHTPVKASASPRTMTRSPLHPWNGQTPPANVFKTPTPRKLAPTQQLSDEDLMTPASPPVARKLIPASDSVPAPSTPVTNKRKRKASQCVSMPSSIANLSGLKMRKSPLGVRQAVALAMTPAKQIKREVTTTTPSKYSMLTPQMGATSGMTAFDGSMLKTPTPVGPSTSLTMSLQSASKAPLGPGVIVMPTQVPKKAPCNCKKSKCLKLYCECFASGGYCDESCNCLDCANTTATEEVRQQAIAARLEKNPNAFKPKIGATPAVVTMTPGGARRLSIRASGGSHASTVSFLSPPGQLTFQQQQQLLSSGLVSTKMHKHGCHCKKSACQKKYCECFQAGVPCGENCRCMDCKNQAPCVAHANATPGTATGGTPSRIANELDETFVSPVLQGVRQRMRIDRETWKKNFSSPFEASPGRERERTERVQSRLLASSGSRGSGGSPLTVRVRAVPFTSPQTPQVTDTSGAKRPRGMSPVRGIGEEKRESREPMEQDAKKRELHALTNKANAIASKASLSAVVHFSAEAERVFVLPLFGAKLPPLESGVSAKIFRFLTNADLHNASLVSHLWNQVALGDTVWDHANFIPTEANIVSSQRSRKRKKTETLVKLEPGVSEKNNGSTQMVRIKCEPNLAVLSALR</sequence>
<evidence type="ECO:0000313" key="6">
    <source>
        <dbReference type="EMBL" id="GMF14780.1"/>
    </source>
</evidence>
<protein>
    <submittedName>
        <fullName evidence="6">Unnamed protein product</fullName>
    </submittedName>
</protein>
<dbReference type="SUPFAM" id="SSF81383">
    <property type="entry name" value="F-box domain"/>
    <property type="match status" value="1"/>
</dbReference>
<dbReference type="InterPro" id="IPR001810">
    <property type="entry name" value="F-box_dom"/>
</dbReference>
<feature type="domain" description="CRC" evidence="5">
    <location>
        <begin position="207"/>
        <end position="367"/>
    </location>
</feature>
<evidence type="ECO:0000313" key="7">
    <source>
        <dbReference type="Proteomes" id="UP001165083"/>
    </source>
</evidence>
<feature type="region of interest" description="Disordered" evidence="4">
    <location>
        <begin position="1"/>
        <end position="99"/>
    </location>
</feature>
<name>A0A9W6WRF6_9STRA</name>
<accession>A0A9W6WRF6</accession>
<keyword evidence="3" id="KW-0539">Nucleus</keyword>
<evidence type="ECO:0000259" key="5">
    <source>
        <dbReference type="PROSITE" id="PS51634"/>
    </source>
</evidence>
<feature type="compositionally biased region" description="Basic and acidic residues" evidence="4">
    <location>
        <begin position="489"/>
        <end position="502"/>
    </location>
</feature>
<feature type="region of interest" description="Disordered" evidence="4">
    <location>
        <begin position="418"/>
        <end position="502"/>
    </location>
</feature>
<dbReference type="GO" id="GO:0005634">
    <property type="term" value="C:nucleus"/>
    <property type="evidence" value="ECO:0007669"/>
    <property type="project" value="UniProtKB-SubCell"/>
</dbReference>
<dbReference type="InterPro" id="IPR033467">
    <property type="entry name" value="Tesmin/TSO1-like_CXC"/>
</dbReference>
<keyword evidence="7" id="KW-1185">Reference proteome</keyword>
<comment type="caution">
    <text evidence="6">The sequence shown here is derived from an EMBL/GenBank/DDBJ whole genome shotgun (WGS) entry which is preliminary data.</text>
</comment>
<feature type="compositionally biased region" description="Basic and acidic residues" evidence="4">
    <location>
        <begin position="426"/>
        <end position="437"/>
    </location>
</feature>
<dbReference type="GO" id="GO:0006355">
    <property type="term" value="P:regulation of DNA-templated transcription"/>
    <property type="evidence" value="ECO:0007669"/>
    <property type="project" value="TreeGrafter"/>
</dbReference>
<evidence type="ECO:0000256" key="1">
    <source>
        <dbReference type="ARBA" id="ARBA00004123"/>
    </source>
</evidence>
<reference evidence="6" key="1">
    <citation type="submission" date="2023-04" db="EMBL/GenBank/DDBJ databases">
        <title>Phytophthora lilii NBRC 32176.</title>
        <authorList>
            <person name="Ichikawa N."/>
            <person name="Sato H."/>
            <person name="Tonouchi N."/>
        </authorList>
    </citation>
    <scope>NUCLEOTIDE SEQUENCE</scope>
    <source>
        <strain evidence="6">NBRC 32176</strain>
    </source>
</reference>
<dbReference type="PANTHER" id="PTHR12446">
    <property type="entry name" value="TESMIN/TSO1-RELATED"/>
    <property type="match status" value="1"/>
</dbReference>
<dbReference type="PROSITE" id="PS51634">
    <property type="entry name" value="CRC"/>
    <property type="match status" value="1"/>
</dbReference>
<proteinExistence type="inferred from homology"/>
<dbReference type="EMBL" id="BSXW01000206">
    <property type="protein sequence ID" value="GMF14780.1"/>
    <property type="molecule type" value="Genomic_DNA"/>
</dbReference>
<dbReference type="AlphaFoldDB" id="A0A9W6WRF6"/>
<comment type="subcellular location">
    <subcellularLocation>
        <location evidence="1">Nucleus</location>
    </subcellularLocation>
</comment>
<comment type="similarity">
    <text evidence="2">Belongs to the lin-54 family.</text>
</comment>
<organism evidence="6 7">
    <name type="scientific">Phytophthora lilii</name>
    <dbReference type="NCBI Taxonomy" id="2077276"/>
    <lineage>
        <taxon>Eukaryota</taxon>
        <taxon>Sar</taxon>
        <taxon>Stramenopiles</taxon>
        <taxon>Oomycota</taxon>
        <taxon>Peronosporomycetes</taxon>
        <taxon>Peronosporales</taxon>
        <taxon>Peronosporaceae</taxon>
        <taxon>Phytophthora</taxon>
    </lineage>
</organism>
<dbReference type="Proteomes" id="UP001165083">
    <property type="component" value="Unassembled WGS sequence"/>
</dbReference>
<dbReference type="OrthoDB" id="6283463at2759"/>
<evidence type="ECO:0000256" key="3">
    <source>
        <dbReference type="ARBA" id="ARBA00023242"/>
    </source>
</evidence>
<dbReference type="Pfam" id="PF03638">
    <property type="entry name" value="TCR"/>
    <property type="match status" value="2"/>
</dbReference>
<feature type="compositionally biased region" description="Polar residues" evidence="4">
    <location>
        <begin position="1"/>
        <end position="10"/>
    </location>
</feature>
<feature type="compositionally biased region" description="Polar residues" evidence="4">
    <location>
        <begin position="464"/>
        <end position="475"/>
    </location>
</feature>